<feature type="domain" description="Methyltransferase" evidence="2">
    <location>
        <begin position="57"/>
        <end position="154"/>
    </location>
</feature>
<evidence type="ECO:0000256" key="1">
    <source>
        <dbReference type="ARBA" id="ARBA00022679"/>
    </source>
</evidence>
<organism evidence="3 4">
    <name type="scientific">Roseburia intestinalis L1-82</name>
    <dbReference type="NCBI Taxonomy" id="536231"/>
    <lineage>
        <taxon>Bacteria</taxon>
        <taxon>Bacillati</taxon>
        <taxon>Bacillota</taxon>
        <taxon>Clostridia</taxon>
        <taxon>Lachnospirales</taxon>
        <taxon>Lachnospiraceae</taxon>
        <taxon>Roseburia</taxon>
    </lineage>
</organism>
<dbReference type="EMBL" id="ABYJ02000021">
    <property type="protein sequence ID" value="EEV02668.1"/>
    <property type="molecule type" value="Genomic_DNA"/>
</dbReference>
<dbReference type="Proteomes" id="UP000004828">
    <property type="component" value="Unassembled WGS sequence"/>
</dbReference>
<proteinExistence type="predicted"/>
<dbReference type="PANTHER" id="PTHR43861">
    <property type="entry name" value="TRANS-ACONITATE 2-METHYLTRANSFERASE-RELATED"/>
    <property type="match status" value="1"/>
</dbReference>
<dbReference type="HOGENOM" id="CLU_069129_5_0_9"/>
<dbReference type="GO" id="GO:0032259">
    <property type="term" value="P:methylation"/>
    <property type="evidence" value="ECO:0007669"/>
    <property type="project" value="UniProtKB-KW"/>
</dbReference>
<dbReference type="AlphaFoldDB" id="C7G678"/>
<keyword evidence="3" id="KW-0489">Methyltransferase</keyword>
<dbReference type="SUPFAM" id="SSF53335">
    <property type="entry name" value="S-adenosyl-L-methionine-dependent methyltransferases"/>
    <property type="match status" value="1"/>
</dbReference>
<dbReference type="InterPro" id="IPR041698">
    <property type="entry name" value="Methyltransf_25"/>
</dbReference>
<name>C7G678_9FIRM</name>
<evidence type="ECO:0000313" key="4">
    <source>
        <dbReference type="Proteomes" id="UP000004828"/>
    </source>
</evidence>
<gene>
    <name evidence="3" type="ORF">ROSINTL182_05388</name>
</gene>
<accession>C7G678</accession>
<dbReference type="Gene3D" id="2.20.25.110">
    <property type="entry name" value="S-adenosyl-L-methionine-dependent methyltransferases"/>
    <property type="match status" value="1"/>
</dbReference>
<dbReference type="CDD" id="cd02440">
    <property type="entry name" value="AdoMet_MTases"/>
    <property type="match status" value="1"/>
</dbReference>
<evidence type="ECO:0000259" key="2">
    <source>
        <dbReference type="Pfam" id="PF13649"/>
    </source>
</evidence>
<protein>
    <submittedName>
        <fullName evidence="3">Methyltransferase domain protein</fullName>
    </submittedName>
</protein>
<evidence type="ECO:0000313" key="3">
    <source>
        <dbReference type="EMBL" id="EEV02668.1"/>
    </source>
</evidence>
<reference evidence="3 4" key="1">
    <citation type="submission" date="2009-08" db="EMBL/GenBank/DDBJ databases">
        <authorList>
            <person name="Weinstock G."/>
            <person name="Sodergren E."/>
            <person name="Clifton S."/>
            <person name="Fulton L."/>
            <person name="Fulton B."/>
            <person name="Courtney L."/>
            <person name="Fronick C."/>
            <person name="Harrison M."/>
            <person name="Strong C."/>
            <person name="Farmer C."/>
            <person name="Delahaunty K."/>
            <person name="Markovic C."/>
            <person name="Hall O."/>
            <person name="Minx P."/>
            <person name="Tomlinson C."/>
            <person name="Mitreva M."/>
            <person name="Nelson J."/>
            <person name="Hou S."/>
            <person name="Wollam A."/>
            <person name="Pepin K.H."/>
            <person name="Johnson M."/>
            <person name="Bhonagiri V."/>
            <person name="Nash W.E."/>
            <person name="Warren W."/>
            <person name="Chinwalla A."/>
            <person name="Mardis E.R."/>
            <person name="Wilson R.K."/>
        </authorList>
    </citation>
    <scope>NUCLEOTIDE SEQUENCE [LARGE SCALE GENOMIC DNA]</scope>
    <source>
        <strain evidence="3 4">L1-82</strain>
    </source>
</reference>
<dbReference type="GO" id="GO:0008168">
    <property type="term" value="F:methyltransferase activity"/>
    <property type="evidence" value="ECO:0007669"/>
    <property type="project" value="UniProtKB-KW"/>
</dbReference>
<dbReference type="Pfam" id="PF13649">
    <property type="entry name" value="Methyltransf_25"/>
    <property type="match status" value="1"/>
</dbReference>
<comment type="caution">
    <text evidence="3">The sequence shown here is derived from an EMBL/GenBank/DDBJ whole genome shotgun (WGS) entry which is preliminary data.</text>
</comment>
<sequence length="269" mass="31649">MIRWYLPVTAIKGDYNLEAYTSFAQVYDLFMDNVPYEEWSRYIIGLMKEYGICDGTVLDLGCGTGKITRLLKKAGYDMIGVDNSPEMLEIAAETGYQEMPEDEILYLLQDMRELELYGSVRAVVSICDSMNYLLEETDLLSLFYRVNEYLDPDGIFIFDLNTVYKYRELLGETTIAENREEGSFIWDNYFDEEEQINEYDLTLFIREEEGLYRRFEETHYQRAYELETVKHLLEQAGLEFVAAYDAFTREPVKEDSERIYVIARSNQET</sequence>
<dbReference type="Gene3D" id="3.40.50.150">
    <property type="entry name" value="Vaccinia Virus protein VP39"/>
    <property type="match status" value="1"/>
</dbReference>
<dbReference type="InterPro" id="IPR029063">
    <property type="entry name" value="SAM-dependent_MTases_sf"/>
</dbReference>
<keyword evidence="1 3" id="KW-0808">Transferase</keyword>